<protein>
    <submittedName>
        <fullName evidence="4">N-acetylmuramic acid 6-phosphate etherase</fullName>
    </submittedName>
</protein>
<feature type="domain" description="SIS" evidence="3">
    <location>
        <begin position="53"/>
        <end position="216"/>
    </location>
</feature>
<reference evidence="4 5" key="1">
    <citation type="submission" date="2020-02" db="EMBL/GenBank/DDBJ databases">
        <title>Rhodobacter algicola sp. nov., isolated from microalga culture.</title>
        <authorList>
            <person name="Park C.-Y."/>
        </authorList>
    </citation>
    <scope>NUCLEOTIDE SEQUENCE [LARGE SCALE GENOMIC DNA]</scope>
    <source>
        <strain evidence="4 5">ETT8</strain>
    </source>
</reference>
<gene>
    <name evidence="4" type="ORF">G3572_09545</name>
</gene>
<evidence type="ECO:0000256" key="2">
    <source>
        <dbReference type="ARBA" id="ARBA00023277"/>
    </source>
</evidence>
<evidence type="ECO:0000259" key="3">
    <source>
        <dbReference type="PROSITE" id="PS51464"/>
    </source>
</evidence>
<sequence>MAERRTESRHILSANLHAAQGADVLSRILASQHGAIAALTPAFPQIIAAAQAGAQALRAGGKMGYAGAGSSGLMALADCLELPGTFGIAPDRVPMLFAGGVEALLHMQGGVEDDPKLALADIARAQIGAGDTILCLAASGRTPYTLAVAKEAKARGAVVVGLSNTAEADLLALADIPVVLDTGPEIITGSTRMGAASAQKIALNMISVLVGLHLGHVYDGFMVNLTADNIKLLDRAARIVAAVSGADIAAAQAALDETEGAVKPAILVATGMTRPEAEAALVRTGGHLAPALLENQ</sequence>
<evidence type="ECO:0000313" key="4">
    <source>
        <dbReference type="EMBL" id="NEX46451.1"/>
    </source>
</evidence>
<dbReference type="EMBL" id="JAAIKE010000002">
    <property type="protein sequence ID" value="NEX46451.1"/>
    <property type="molecule type" value="Genomic_DNA"/>
</dbReference>
<dbReference type="InterPro" id="IPR046348">
    <property type="entry name" value="SIS_dom_sf"/>
</dbReference>
<evidence type="ECO:0000313" key="5">
    <source>
        <dbReference type="Proteomes" id="UP000481421"/>
    </source>
</evidence>
<dbReference type="RefSeq" id="WP_164611123.1">
    <property type="nucleotide sequence ID" value="NZ_JAAIKE010000002.1"/>
</dbReference>
<evidence type="ECO:0000256" key="1">
    <source>
        <dbReference type="ARBA" id="ARBA00023239"/>
    </source>
</evidence>
<dbReference type="PANTHER" id="PTHR10088">
    <property type="entry name" value="GLUCOKINASE REGULATORY PROTEIN"/>
    <property type="match status" value="1"/>
</dbReference>
<proteinExistence type="predicted"/>
<keyword evidence="1" id="KW-0456">Lyase</keyword>
<keyword evidence="5" id="KW-1185">Reference proteome</keyword>
<dbReference type="SUPFAM" id="SSF53697">
    <property type="entry name" value="SIS domain"/>
    <property type="match status" value="1"/>
</dbReference>
<name>A0A6B3RLW7_9RHOB</name>
<dbReference type="Pfam" id="PF13580">
    <property type="entry name" value="SIS_2"/>
    <property type="match status" value="1"/>
</dbReference>
<dbReference type="InterPro" id="IPR001347">
    <property type="entry name" value="SIS_dom"/>
</dbReference>
<accession>A0A6B3RLW7</accession>
<keyword evidence="2" id="KW-0119">Carbohydrate metabolism</keyword>
<dbReference type="GO" id="GO:0009254">
    <property type="term" value="P:peptidoglycan turnover"/>
    <property type="evidence" value="ECO:0007669"/>
    <property type="project" value="TreeGrafter"/>
</dbReference>
<dbReference type="NCBIfam" id="NF003915">
    <property type="entry name" value="PRK05441.1"/>
    <property type="match status" value="1"/>
</dbReference>
<dbReference type="InterPro" id="IPR005488">
    <property type="entry name" value="Etherase_MurQ"/>
</dbReference>
<dbReference type="Gene3D" id="3.40.50.10490">
    <property type="entry name" value="Glucose-6-phosphate isomerase like protein, domain 1"/>
    <property type="match status" value="1"/>
</dbReference>
<dbReference type="PROSITE" id="PS51464">
    <property type="entry name" value="SIS"/>
    <property type="match status" value="1"/>
</dbReference>
<dbReference type="Gene3D" id="1.10.8.1080">
    <property type="match status" value="1"/>
</dbReference>
<dbReference type="AlphaFoldDB" id="A0A6B3RLW7"/>
<dbReference type="InterPro" id="IPR040190">
    <property type="entry name" value="MURQ/GCKR"/>
</dbReference>
<dbReference type="GO" id="GO:0097367">
    <property type="term" value="F:carbohydrate derivative binding"/>
    <property type="evidence" value="ECO:0007669"/>
    <property type="project" value="InterPro"/>
</dbReference>
<dbReference type="GO" id="GO:0016803">
    <property type="term" value="F:ether hydrolase activity"/>
    <property type="evidence" value="ECO:0007669"/>
    <property type="project" value="TreeGrafter"/>
</dbReference>
<dbReference type="GO" id="GO:0016835">
    <property type="term" value="F:carbon-oxygen lyase activity"/>
    <property type="evidence" value="ECO:0007669"/>
    <property type="project" value="InterPro"/>
</dbReference>
<comment type="caution">
    <text evidence="4">The sequence shown here is derived from an EMBL/GenBank/DDBJ whole genome shotgun (WGS) entry which is preliminary data.</text>
</comment>
<organism evidence="4 5">
    <name type="scientific">Pseudotabrizicola algicola</name>
    <dbReference type="NCBI Taxonomy" id="2709381"/>
    <lineage>
        <taxon>Bacteria</taxon>
        <taxon>Pseudomonadati</taxon>
        <taxon>Pseudomonadota</taxon>
        <taxon>Alphaproteobacteria</taxon>
        <taxon>Rhodobacterales</taxon>
        <taxon>Paracoccaceae</taxon>
        <taxon>Pseudotabrizicola</taxon>
    </lineage>
</organism>
<dbReference type="GO" id="GO:0046348">
    <property type="term" value="P:amino sugar catabolic process"/>
    <property type="evidence" value="ECO:0007669"/>
    <property type="project" value="InterPro"/>
</dbReference>
<dbReference type="PANTHER" id="PTHR10088:SF4">
    <property type="entry name" value="GLUCOKINASE REGULATORY PROTEIN"/>
    <property type="match status" value="1"/>
</dbReference>
<dbReference type="CDD" id="cd05007">
    <property type="entry name" value="SIS_Etherase"/>
    <property type="match status" value="1"/>
</dbReference>
<dbReference type="Proteomes" id="UP000481421">
    <property type="component" value="Unassembled WGS sequence"/>
</dbReference>